<keyword evidence="3" id="KW-0597">Phosphoprotein</keyword>
<dbReference type="InterPro" id="IPR036061">
    <property type="entry name" value="CheW-like_dom_sf"/>
</dbReference>
<accession>A0A926Z7Z7</accession>
<reference evidence="6" key="2">
    <citation type="submission" date="2020-08" db="EMBL/GenBank/DDBJ databases">
        <authorList>
            <person name="Chen M."/>
            <person name="Teng W."/>
            <person name="Zhao L."/>
            <person name="Hu C."/>
            <person name="Zhou Y."/>
            <person name="Han B."/>
            <person name="Song L."/>
            <person name="Shu W."/>
        </authorList>
    </citation>
    <scope>NUCLEOTIDE SEQUENCE</scope>
    <source>
        <strain evidence="6">FACHB-1277</strain>
    </source>
</reference>
<dbReference type="GO" id="GO:0004673">
    <property type="term" value="F:protein histidine kinase activity"/>
    <property type="evidence" value="ECO:0007669"/>
    <property type="project" value="UniProtKB-EC"/>
</dbReference>
<dbReference type="PANTHER" id="PTHR43395:SF1">
    <property type="entry name" value="CHEMOTAXIS PROTEIN CHEA"/>
    <property type="match status" value="1"/>
</dbReference>
<feature type="coiled-coil region" evidence="4">
    <location>
        <begin position="395"/>
        <end position="422"/>
    </location>
</feature>
<evidence type="ECO:0000256" key="2">
    <source>
        <dbReference type="ARBA" id="ARBA00012438"/>
    </source>
</evidence>
<evidence type="ECO:0000256" key="3">
    <source>
        <dbReference type="PROSITE-ProRule" id="PRU00169"/>
    </source>
</evidence>
<dbReference type="GO" id="GO:0006935">
    <property type="term" value="P:chemotaxis"/>
    <property type="evidence" value="ECO:0007669"/>
    <property type="project" value="InterPro"/>
</dbReference>
<evidence type="ECO:0000256" key="1">
    <source>
        <dbReference type="ARBA" id="ARBA00000085"/>
    </source>
</evidence>
<dbReference type="InterPro" id="IPR001789">
    <property type="entry name" value="Sig_transdc_resp-reg_receiver"/>
</dbReference>
<dbReference type="SUPFAM" id="SSF52172">
    <property type="entry name" value="CheY-like"/>
    <property type="match status" value="1"/>
</dbReference>
<protein>
    <recommendedName>
        <fullName evidence="2">histidine kinase</fullName>
        <ecNumber evidence="2">2.7.13.3</ecNumber>
    </recommendedName>
</protein>
<feature type="coiled-coil region" evidence="4">
    <location>
        <begin position="509"/>
        <end position="543"/>
    </location>
</feature>
<feature type="modified residue" description="4-aspartylphosphate" evidence="3">
    <location>
        <position position="978"/>
    </location>
</feature>
<dbReference type="SMART" id="SM00260">
    <property type="entry name" value="CheW"/>
    <property type="match status" value="1"/>
</dbReference>
<evidence type="ECO:0000313" key="7">
    <source>
        <dbReference type="Proteomes" id="UP000631421"/>
    </source>
</evidence>
<keyword evidence="7" id="KW-1185">Reference proteome</keyword>
<dbReference type="SMART" id="SM00448">
    <property type="entry name" value="REC"/>
    <property type="match status" value="1"/>
</dbReference>
<dbReference type="AlphaFoldDB" id="A0A926Z7Z7"/>
<dbReference type="RefSeq" id="WP_190352558.1">
    <property type="nucleotide sequence ID" value="NZ_JACJPY010000084.1"/>
</dbReference>
<dbReference type="Pfam" id="PF01584">
    <property type="entry name" value="CheW"/>
    <property type="match status" value="1"/>
</dbReference>
<evidence type="ECO:0000259" key="5">
    <source>
        <dbReference type="PROSITE" id="PS50110"/>
    </source>
</evidence>
<dbReference type="InterPro" id="IPR011006">
    <property type="entry name" value="CheY-like_superfamily"/>
</dbReference>
<dbReference type="EC" id="2.7.13.3" evidence="2"/>
<dbReference type="Gene3D" id="3.40.50.2300">
    <property type="match status" value="1"/>
</dbReference>
<comment type="catalytic activity">
    <reaction evidence="1">
        <text>ATP + protein L-histidine = ADP + protein N-phospho-L-histidine.</text>
        <dbReference type="EC" id="2.7.13.3"/>
    </reaction>
</comment>
<dbReference type="InterPro" id="IPR051315">
    <property type="entry name" value="Bact_Chemotaxis_CheA"/>
</dbReference>
<dbReference type="GO" id="GO:0000160">
    <property type="term" value="P:phosphorelay signal transduction system"/>
    <property type="evidence" value="ECO:0007669"/>
    <property type="project" value="InterPro"/>
</dbReference>
<dbReference type="EMBL" id="JACJPY010000084">
    <property type="protein sequence ID" value="MBD2152148.1"/>
    <property type="molecule type" value="Genomic_DNA"/>
</dbReference>
<comment type="caution">
    <text evidence="6">The sequence shown here is derived from an EMBL/GenBank/DDBJ whole genome shotgun (WGS) entry which is preliminary data.</text>
</comment>
<sequence length="1046" mass="117788">MINTAMLSPVKQESAIAAQTYLNELKDKVSELDIGLLDIKQQVEAIIAILRSLKAMVISKQIEDHNPPFAKIFNKIHQRFIAISRRLSHFMTIDWITKGLLLEVTSLMERMIDEYFLEPKSLTDWEALQQELFSQLEQHLLQTSHNDESVLILSLEADMMENNDPNDVANDPFHLDSPLEALHLFDQAEQEFSLQGSGQFSHQNDDLTTLFPSIIDSSDEIDLDDISDFDELAPSTKAAVPMPEILADIFLTSADITTQEKLTGNDDETELQGFNWKDIENEFDFDAHEDDLPPNDDWHQFNTPEAWSSIDEEETSLLNELTASFYLADDDQNEELDFIVDTEIYDFLQNIDAQMNEQMNEQIINDQINEQIEYQPLPLFDTPDIDTAIEESPIYQNKQNLNQSLNQNLEDYDQDIQFVHDQQYHYGTFQKNLADIDNANDRLMDGNGESGNNTRALNVQIPYEYLERLGDISEDLVIRKGAIASYLNGIRGLSSEINRDLALLDGHNTSQLKQNLEALVAVLERTEQQTELMNSDIRQLRQHLYQTLKCPLSGLTARFPRVLHDLAGQYGKQVDLVVQGADIGLEKVVAEAIAEPLHLLLRYCLQSNIELPAERQQQGKPPQGKIEIIASQNDAIVEIKISDDGRSIDVPMPDHLVKLCDDVQQRLQPIGGKFVVQPAMSSPFIFTLPNSLSLIRVLLITINRMCLAIPSKSILEVLPMPNTDGRSLHLLEWQNHAIPIVKLDEALMLNCRPAQGQFASWEHEANHLRNEMPMPTYLVVESDGKLGALQVDNCWGHQDATLHRVEGDIALPPMFAGAVILATNQAIALLNPRELIQRSLGQEPKANHGEHNGTTALSASSGQLWTAANPDNINSIHSLSDFFNNIDNNIDHDHNVDQSQLPMQPLALASLPSQITSQITSQIKVLIVESSANVRRYLAMTLAKCGFLTEQAQNSQKAIALIKAKQQEGTNIDVVITDLEMPQMDGFKFLSSMRSDFSLQNLPVIVLTAHNNENDQKLALELGAKAFFSKPYREQELIETLKKLVT</sequence>
<proteinExistence type="predicted"/>
<keyword evidence="4" id="KW-0175">Coiled coil</keyword>
<dbReference type="Gene3D" id="3.30.565.10">
    <property type="entry name" value="Histidine kinase-like ATPase, C-terminal domain"/>
    <property type="match status" value="1"/>
</dbReference>
<evidence type="ECO:0000313" key="6">
    <source>
        <dbReference type="EMBL" id="MBD2152148.1"/>
    </source>
</evidence>
<dbReference type="PROSITE" id="PS50110">
    <property type="entry name" value="RESPONSE_REGULATORY"/>
    <property type="match status" value="1"/>
</dbReference>
<dbReference type="Proteomes" id="UP000631421">
    <property type="component" value="Unassembled WGS sequence"/>
</dbReference>
<dbReference type="SUPFAM" id="SSF55874">
    <property type="entry name" value="ATPase domain of HSP90 chaperone/DNA topoisomerase II/histidine kinase"/>
    <property type="match status" value="1"/>
</dbReference>
<reference evidence="6" key="1">
    <citation type="journal article" date="2015" name="ISME J.">
        <title>Draft Genome Sequence of Streptomyces incarnatus NRRL8089, which Produces the Nucleoside Antibiotic Sinefungin.</title>
        <authorList>
            <person name="Oshima K."/>
            <person name="Hattori M."/>
            <person name="Shimizu H."/>
            <person name="Fukuda K."/>
            <person name="Nemoto M."/>
            <person name="Inagaki K."/>
            <person name="Tamura T."/>
        </authorList>
    </citation>
    <scope>NUCLEOTIDE SEQUENCE</scope>
    <source>
        <strain evidence="6">FACHB-1277</strain>
    </source>
</reference>
<gene>
    <name evidence="6" type="ORF">H6F44_18780</name>
</gene>
<dbReference type="Pfam" id="PF00072">
    <property type="entry name" value="Response_reg"/>
    <property type="match status" value="1"/>
</dbReference>
<dbReference type="InterPro" id="IPR002545">
    <property type="entry name" value="CheW-lke_dom"/>
</dbReference>
<dbReference type="InterPro" id="IPR036890">
    <property type="entry name" value="HATPase_C_sf"/>
</dbReference>
<dbReference type="PANTHER" id="PTHR43395">
    <property type="entry name" value="SENSOR HISTIDINE KINASE CHEA"/>
    <property type="match status" value="1"/>
</dbReference>
<organism evidence="6 7">
    <name type="scientific">Pseudanabaena cinerea FACHB-1277</name>
    <dbReference type="NCBI Taxonomy" id="2949581"/>
    <lineage>
        <taxon>Bacteria</taxon>
        <taxon>Bacillati</taxon>
        <taxon>Cyanobacteriota</taxon>
        <taxon>Cyanophyceae</taxon>
        <taxon>Pseudanabaenales</taxon>
        <taxon>Pseudanabaenaceae</taxon>
        <taxon>Pseudanabaena</taxon>
        <taxon>Pseudanabaena cinerea</taxon>
    </lineage>
</organism>
<feature type="domain" description="Response regulatory" evidence="5">
    <location>
        <begin position="924"/>
        <end position="1045"/>
    </location>
</feature>
<dbReference type="CDD" id="cd00156">
    <property type="entry name" value="REC"/>
    <property type="match status" value="1"/>
</dbReference>
<dbReference type="SUPFAM" id="SSF50341">
    <property type="entry name" value="CheW-like"/>
    <property type="match status" value="1"/>
</dbReference>
<evidence type="ECO:0000256" key="4">
    <source>
        <dbReference type="SAM" id="Coils"/>
    </source>
</evidence>
<name>A0A926Z7Z7_9CYAN</name>